<keyword evidence="2" id="KW-1185">Reference proteome</keyword>
<organism evidence="1 2">
    <name type="scientific">Flavobacterium xinjiangense</name>
    <dbReference type="NCBI Taxonomy" id="178356"/>
    <lineage>
        <taxon>Bacteria</taxon>
        <taxon>Pseudomonadati</taxon>
        <taxon>Bacteroidota</taxon>
        <taxon>Flavobacteriia</taxon>
        <taxon>Flavobacteriales</taxon>
        <taxon>Flavobacteriaceae</taxon>
        <taxon>Flavobacterium</taxon>
    </lineage>
</organism>
<reference evidence="2" key="1">
    <citation type="submission" date="2016-11" db="EMBL/GenBank/DDBJ databases">
        <authorList>
            <person name="Varghese N."/>
            <person name="Submissions S."/>
        </authorList>
    </citation>
    <scope>NUCLEOTIDE SEQUENCE [LARGE SCALE GENOMIC DNA]</scope>
    <source>
        <strain evidence="2">CGMCC 1.2749</strain>
    </source>
</reference>
<dbReference type="EMBL" id="FRCL01000002">
    <property type="protein sequence ID" value="SHM02513.1"/>
    <property type="molecule type" value="Genomic_DNA"/>
</dbReference>
<dbReference type="AlphaFoldDB" id="A0A1M7FEX6"/>
<proteinExistence type="predicted"/>
<accession>A0A1M7FEX6</accession>
<evidence type="ECO:0000313" key="1">
    <source>
        <dbReference type="EMBL" id="SHM02513.1"/>
    </source>
</evidence>
<evidence type="ECO:0000313" key="2">
    <source>
        <dbReference type="Proteomes" id="UP000184092"/>
    </source>
</evidence>
<name>A0A1M7FEX6_9FLAO</name>
<protein>
    <submittedName>
        <fullName evidence="1">Uncharacterized protein</fullName>
    </submittedName>
</protein>
<gene>
    <name evidence="1" type="ORF">SAMN05216269_102134</name>
</gene>
<dbReference type="Proteomes" id="UP000184092">
    <property type="component" value="Unassembled WGS sequence"/>
</dbReference>
<sequence length="202" mass="23431">MGLSFHYKGALKNPILLKKMIEEVADISQVHQWKFHVFEEAFPNQTFTLDSCNDSVYGICFSPPNCEVVCLTFTCSGKMCTFYNFESSKASSNELTENYLSVKTQFAGPEIHKQLINIFDYLNKRYFENFDLTDEGNYWETKNDQLLEDTFEKYTNLINGFDSLLDNIPIGAHETVEEYLIRIAEITHKNNKGNRNDNKDLQ</sequence>